<name>A0A9Q1B9A3_HOLLE</name>
<proteinExistence type="predicted"/>
<dbReference type="AlphaFoldDB" id="A0A9Q1B9A3"/>
<evidence type="ECO:0000313" key="2">
    <source>
        <dbReference type="Proteomes" id="UP001152320"/>
    </source>
</evidence>
<protein>
    <submittedName>
        <fullName evidence="1">Uncharacterized protein</fullName>
    </submittedName>
</protein>
<gene>
    <name evidence="1" type="ORF">HOLleu_42579</name>
</gene>
<evidence type="ECO:0000313" key="1">
    <source>
        <dbReference type="EMBL" id="KAJ8019071.1"/>
    </source>
</evidence>
<comment type="caution">
    <text evidence="1">The sequence shown here is derived from an EMBL/GenBank/DDBJ whole genome shotgun (WGS) entry which is preliminary data.</text>
</comment>
<reference evidence="1" key="1">
    <citation type="submission" date="2021-10" db="EMBL/GenBank/DDBJ databases">
        <title>Tropical sea cucumber genome reveals ecological adaptation and Cuvierian tubules defense mechanism.</title>
        <authorList>
            <person name="Chen T."/>
        </authorList>
    </citation>
    <scope>NUCLEOTIDE SEQUENCE</scope>
    <source>
        <strain evidence="1">Nanhai2018</strain>
        <tissue evidence="1">Muscle</tissue>
    </source>
</reference>
<sequence>MVLRGAETRTHTEKGLQWQIGQKSGKFRKLVATWRSQAGKIECMLTENDNPSDVREARNSLQNVMTEISGVYNDLDALLAETNEQGSKYEKFEEIESEHYSLIKRVSKIFLRD</sequence>
<keyword evidence="2" id="KW-1185">Reference proteome</keyword>
<accession>A0A9Q1B9A3</accession>
<dbReference type="Proteomes" id="UP001152320">
    <property type="component" value="Unassembled WGS sequence"/>
</dbReference>
<organism evidence="1 2">
    <name type="scientific">Holothuria leucospilota</name>
    <name type="common">Black long sea cucumber</name>
    <name type="synonym">Mertensiothuria leucospilota</name>
    <dbReference type="NCBI Taxonomy" id="206669"/>
    <lineage>
        <taxon>Eukaryota</taxon>
        <taxon>Metazoa</taxon>
        <taxon>Echinodermata</taxon>
        <taxon>Eleutherozoa</taxon>
        <taxon>Echinozoa</taxon>
        <taxon>Holothuroidea</taxon>
        <taxon>Aspidochirotacea</taxon>
        <taxon>Aspidochirotida</taxon>
        <taxon>Holothuriidae</taxon>
        <taxon>Holothuria</taxon>
    </lineage>
</organism>
<dbReference type="EMBL" id="JAIZAY010000095">
    <property type="protein sequence ID" value="KAJ8019071.1"/>
    <property type="molecule type" value="Genomic_DNA"/>
</dbReference>